<proteinExistence type="predicted"/>
<feature type="domain" description="C2H2-type" evidence="9">
    <location>
        <begin position="304"/>
        <end position="332"/>
    </location>
</feature>
<dbReference type="AlphaFoldDB" id="A0A3Q0JHD7"/>
<keyword evidence="5" id="KW-0862">Zinc</keyword>
<feature type="compositionally biased region" description="Low complexity" evidence="8">
    <location>
        <begin position="406"/>
        <end position="428"/>
    </location>
</feature>
<evidence type="ECO:0000256" key="2">
    <source>
        <dbReference type="ARBA" id="ARBA00022723"/>
    </source>
</evidence>
<dbReference type="GO" id="GO:0000978">
    <property type="term" value="F:RNA polymerase II cis-regulatory region sequence-specific DNA binding"/>
    <property type="evidence" value="ECO:0007669"/>
    <property type="project" value="TreeGrafter"/>
</dbReference>
<dbReference type="InterPro" id="IPR013087">
    <property type="entry name" value="Znf_C2H2_type"/>
</dbReference>
<dbReference type="InterPro" id="IPR036236">
    <property type="entry name" value="Znf_C2H2_sf"/>
</dbReference>
<dbReference type="Pfam" id="PF00096">
    <property type="entry name" value="zf-C2H2"/>
    <property type="match status" value="2"/>
</dbReference>
<feature type="region of interest" description="Disordered" evidence="8">
    <location>
        <begin position="1"/>
        <end position="33"/>
    </location>
</feature>
<evidence type="ECO:0000256" key="6">
    <source>
        <dbReference type="ARBA" id="ARBA00023242"/>
    </source>
</evidence>
<feature type="compositionally biased region" description="Acidic residues" evidence="8">
    <location>
        <begin position="163"/>
        <end position="178"/>
    </location>
</feature>
<gene>
    <name evidence="11" type="primary">LOC103518588</name>
</gene>
<dbReference type="GO" id="GO:0000981">
    <property type="term" value="F:DNA-binding transcription factor activity, RNA polymerase II-specific"/>
    <property type="evidence" value="ECO:0007669"/>
    <property type="project" value="TreeGrafter"/>
</dbReference>
<feature type="domain" description="C2H2-type" evidence="9">
    <location>
        <begin position="333"/>
        <end position="355"/>
    </location>
</feature>
<evidence type="ECO:0000256" key="3">
    <source>
        <dbReference type="ARBA" id="ARBA00022737"/>
    </source>
</evidence>
<feature type="compositionally biased region" description="Basic and acidic residues" evidence="8">
    <location>
        <begin position="179"/>
        <end position="204"/>
    </location>
</feature>
<sequence length="760" mass="86882">MDGGHTMFMNKQYDSSNQEKHYNDDLINGGSETPVAISEPVETQGNLNEEIIKNIAVEKELSEIASAYNLHRNEGDSKTDELIGMDVDPPKDFKDVSESDKSVPSEHLSEGSELDSQDAPTNINQENEKSNPKSSEEGVDENSQGTEEASQDSEAKSSKDLEDNSQDAEDNSKDEEDNSKDGEDNSKDTEATSKDAGEESKDGEDSQDGENSEDVARNIKKEVDEDQDEGDEEEEDDDDEENIVLSKKLKREVKIEDSAQSENGDDSFQDGMCSICKEDLDTSDPPTINKHLSEKHVIVDDDDIKCGVCEKDYAERRGVVRHLLNAHLCYKPHRCDKCSKSFSRKDHLARHKRSHLPPVFECKFCDEDFTKQERLDKHLYKVHSDIFKSGQDDDVVELSGDDDSTVDVPSSDNDNDSEPAPSESGSSDSDSDYETQPRKRGRPPKRKSSRVAKTAAAKRPKRTPPPKRKQIKIQLKASKKSKKEMEADRKKEQEKRKREEEKRKKEAAARKRQKEKMWEEERALERLREREKLRKERAEREAAKEKLLKEELQKRIEEQLKKQKEIDEHYYDGNFIEPATESLKETNNMLDDYSINYTNYYGGNYHEPPKKTLGQLDMERNLLTGFEVFQGIHFLSGKTQSLDLVDASAVAEAKVKAEHIKMINPDSPQGICGLCGEEYNDSDVQALSKHIYEKHIDNASSDKKCAICGKEYSERKGLNRHMLHYHLNYKPHRCMYCPKSFSRKDHLTRHLTQHSDLNRY</sequence>
<dbReference type="GeneID" id="103518588"/>
<accession>A0A3Q0JHD7</accession>
<feature type="domain" description="C2H2-type" evidence="9">
    <location>
        <begin position="732"/>
        <end position="759"/>
    </location>
</feature>
<dbReference type="STRING" id="121845.A0A3Q0JHD7"/>
<dbReference type="SMART" id="SM00355">
    <property type="entry name" value="ZnF_C2H2"/>
    <property type="match status" value="7"/>
</dbReference>
<feature type="domain" description="C2H2-type" evidence="9">
    <location>
        <begin position="703"/>
        <end position="731"/>
    </location>
</feature>
<feature type="compositionally biased region" description="Basic and acidic residues" evidence="8">
    <location>
        <begin position="153"/>
        <end position="162"/>
    </location>
</feature>
<keyword evidence="10" id="KW-1185">Reference proteome</keyword>
<dbReference type="PaxDb" id="121845-A0A3Q0JHD7"/>
<feature type="compositionally biased region" description="Basic and acidic residues" evidence="8">
    <location>
        <begin position="483"/>
        <end position="518"/>
    </location>
</feature>
<evidence type="ECO:0000313" key="11">
    <source>
        <dbReference type="RefSeq" id="XP_026686145.1"/>
    </source>
</evidence>
<dbReference type="SUPFAM" id="SSF57667">
    <property type="entry name" value="beta-beta-alpha zinc fingers"/>
    <property type="match status" value="2"/>
</dbReference>
<evidence type="ECO:0000256" key="5">
    <source>
        <dbReference type="ARBA" id="ARBA00022833"/>
    </source>
</evidence>
<comment type="subcellular location">
    <subcellularLocation>
        <location evidence="1">Nucleus</location>
    </subcellularLocation>
</comment>
<keyword evidence="4 7" id="KW-0863">Zinc-finger</keyword>
<feature type="domain" description="C2H2-type" evidence="9">
    <location>
        <begin position="360"/>
        <end position="384"/>
    </location>
</feature>
<dbReference type="RefSeq" id="XP_026686145.1">
    <property type="nucleotide sequence ID" value="XM_026830344.1"/>
</dbReference>
<dbReference type="Proteomes" id="UP000079169">
    <property type="component" value="Unplaced"/>
</dbReference>
<evidence type="ECO:0000256" key="8">
    <source>
        <dbReference type="SAM" id="MobiDB-lite"/>
    </source>
</evidence>
<dbReference type="InterPro" id="IPR027756">
    <property type="entry name" value="Ovo-like"/>
</dbReference>
<feature type="compositionally biased region" description="Basic and acidic residues" evidence="8">
    <location>
        <begin position="214"/>
        <end position="223"/>
    </location>
</feature>
<organism evidence="10 11">
    <name type="scientific">Diaphorina citri</name>
    <name type="common">Asian citrus psyllid</name>
    <dbReference type="NCBI Taxonomy" id="121845"/>
    <lineage>
        <taxon>Eukaryota</taxon>
        <taxon>Metazoa</taxon>
        <taxon>Ecdysozoa</taxon>
        <taxon>Arthropoda</taxon>
        <taxon>Hexapoda</taxon>
        <taxon>Insecta</taxon>
        <taxon>Pterygota</taxon>
        <taxon>Neoptera</taxon>
        <taxon>Paraneoptera</taxon>
        <taxon>Hemiptera</taxon>
        <taxon>Sternorrhyncha</taxon>
        <taxon>Psylloidea</taxon>
        <taxon>Psyllidae</taxon>
        <taxon>Diaphorininae</taxon>
        <taxon>Diaphorina</taxon>
    </lineage>
</organism>
<reference evidence="11" key="1">
    <citation type="submission" date="2025-08" db="UniProtKB">
        <authorList>
            <consortium name="RefSeq"/>
        </authorList>
    </citation>
    <scope>IDENTIFICATION</scope>
</reference>
<dbReference type="PANTHER" id="PTHR10032">
    <property type="entry name" value="ZINC FINGER PROTEIN WITH KRAB AND SCAN DOMAINS"/>
    <property type="match status" value="1"/>
</dbReference>
<evidence type="ECO:0000313" key="10">
    <source>
        <dbReference type="Proteomes" id="UP000079169"/>
    </source>
</evidence>
<dbReference type="PROSITE" id="PS00028">
    <property type="entry name" value="ZINC_FINGER_C2H2_1"/>
    <property type="match status" value="4"/>
</dbReference>
<keyword evidence="6" id="KW-0539">Nucleus</keyword>
<feature type="region of interest" description="Disordered" evidence="8">
    <location>
        <begin position="71"/>
        <end position="245"/>
    </location>
</feature>
<evidence type="ECO:0000259" key="9">
    <source>
        <dbReference type="PROSITE" id="PS50157"/>
    </source>
</evidence>
<keyword evidence="3" id="KW-0677">Repeat</keyword>
<feature type="region of interest" description="Disordered" evidence="8">
    <location>
        <begin position="393"/>
        <end position="518"/>
    </location>
</feature>
<feature type="compositionally biased region" description="Basic and acidic residues" evidence="8">
    <location>
        <begin position="126"/>
        <end position="136"/>
    </location>
</feature>
<evidence type="ECO:0000256" key="4">
    <source>
        <dbReference type="ARBA" id="ARBA00022771"/>
    </source>
</evidence>
<dbReference type="GO" id="GO:0008270">
    <property type="term" value="F:zinc ion binding"/>
    <property type="evidence" value="ECO:0007669"/>
    <property type="project" value="UniProtKB-KW"/>
</dbReference>
<feature type="compositionally biased region" description="Acidic residues" evidence="8">
    <location>
        <begin position="224"/>
        <end position="242"/>
    </location>
</feature>
<evidence type="ECO:0000256" key="7">
    <source>
        <dbReference type="PROSITE-ProRule" id="PRU00042"/>
    </source>
</evidence>
<name>A0A3Q0JHD7_DIACI</name>
<dbReference type="PROSITE" id="PS50157">
    <property type="entry name" value="ZINC_FINGER_C2H2_2"/>
    <property type="match status" value="5"/>
</dbReference>
<feature type="compositionally biased region" description="Basic and acidic residues" evidence="8">
    <location>
        <begin position="71"/>
        <end position="81"/>
    </location>
</feature>
<feature type="compositionally biased region" description="Acidic residues" evidence="8">
    <location>
        <begin position="393"/>
        <end position="405"/>
    </location>
</feature>
<dbReference type="KEGG" id="dci:103518588"/>
<feature type="compositionally biased region" description="Basic residues" evidence="8">
    <location>
        <begin position="438"/>
        <end position="482"/>
    </location>
</feature>
<dbReference type="PANTHER" id="PTHR10032:SF271">
    <property type="entry name" value="RH12261P-RELATED"/>
    <property type="match status" value="1"/>
</dbReference>
<dbReference type="FunFam" id="3.30.160.60:FF:000065">
    <property type="entry name" value="B-cell CLL/lymphoma 6, member B"/>
    <property type="match status" value="2"/>
</dbReference>
<dbReference type="Gene3D" id="3.30.160.60">
    <property type="entry name" value="Classic Zinc Finger"/>
    <property type="match status" value="3"/>
</dbReference>
<evidence type="ECO:0000256" key="1">
    <source>
        <dbReference type="ARBA" id="ARBA00004123"/>
    </source>
</evidence>
<protein>
    <submittedName>
        <fullName evidence="11">Zinc finger and BTB domain-containing protein 41-like</fullName>
    </submittedName>
</protein>
<dbReference type="GO" id="GO:0005634">
    <property type="term" value="C:nucleus"/>
    <property type="evidence" value="ECO:0007669"/>
    <property type="project" value="UniProtKB-SubCell"/>
</dbReference>
<keyword evidence="2" id="KW-0479">Metal-binding</keyword>
<feature type="compositionally biased region" description="Basic and acidic residues" evidence="8">
    <location>
        <begin position="88"/>
        <end position="110"/>
    </location>
</feature>